<proteinExistence type="predicted"/>
<gene>
    <name evidence="1" type="ORF">M7I_1581</name>
</gene>
<evidence type="ECO:0000313" key="1">
    <source>
        <dbReference type="EMBL" id="EHL02500.1"/>
    </source>
</evidence>
<reference evidence="1 2" key="1">
    <citation type="journal article" date="2012" name="Eukaryot. Cell">
        <title>Genome sequence of the fungus Glarea lozoyensis: the first genome sequence of a species from the Helotiaceae family.</title>
        <authorList>
            <person name="Youssar L."/>
            <person name="Gruening B.A."/>
            <person name="Erxleben A."/>
            <person name="Guenther S."/>
            <person name="Huettel W."/>
        </authorList>
    </citation>
    <scope>NUCLEOTIDE SEQUENCE [LARGE SCALE GENOMIC DNA]</scope>
    <source>
        <strain evidence="2">ATCC 74030 / MF5533</strain>
    </source>
</reference>
<dbReference type="HOGENOM" id="CLU_2542787_0_0_1"/>
<dbReference type="Proteomes" id="UP000005446">
    <property type="component" value="Unassembled WGS sequence"/>
</dbReference>
<evidence type="ECO:0000313" key="2">
    <source>
        <dbReference type="Proteomes" id="UP000005446"/>
    </source>
</evidence>
<protein>
    <submittedName>
        <fullName evidence="1">Uncharacterized protein</fullName>
    </submittedName>
</protein>
<comment type="caution">
    <text evidence="1">The sequence shown here is derived from an EMBL/GenBank/DDBJ whole genome shotgun (WGS) entry which is preliminary data.</text>
</comment>
<accession>H0EGG5</accession>
<sequence>MGLFSSSTAMTIRRLDNEKSALFSKMVFPVWAMSTLGSNDCVASSTTSAASRFYPVHYQNLPFFEISLPVNLVFFRKLALTMR</sequence>
<dbReference type="EMBL" id="AGUE01000023">
    <property type="protein sequence ID" value="EHL02500.1"/>
    <property type="molecule type" value="Genomic_DNA"/>
</dbReference>
<dbReference type="AlphaFoldDB" id="H0EGG5"/>
<keyword evidence="2" id="KW-1185">Reference proteome</keyword>
<name>H0EGG5_GLAL7</name>
<dbReference type="InParanoid" id="H0EGG5"/>
<organism evidence="1 2">
    <name type="scientific">Glarea lozoyensis (strain ATCC 74030 / MF5533)</name>
    <dbReference type="NCBI Taxonomy" id="1104152"/>
    <lineage>
        <taxon>Eukaryota</taxon>
        <taxon>Fungi</taxon>
        <taxon>Dikarya</taxon>
        <taxon>Ascomycota</taxon>
        <taxon>Pezizomycotina</taxon>
        <taxon>Leotiomycetes</taxon>
        <taxon>Helotiales</taxon>
        <taxon>Helotiaceae</taxon>
        <taxon>Glarea</taxon>
    </lineage>
</organism>